<dbReference type="PANTHER" id="PTHR43050:SF1">
    <property type="entry name" value="SERINE RACEMASE"/>
    <property type="match status" value="1"/>
</dbReference>
<dbReference type="STRING" id="1038856.BBI15_13555"/>
<protein>
    <recommendedName>
        <fullName evidence="8">threonine ammonia-lyase</fullName>
        <ecNumber evidence="8">4.3.1.19</ecNumber>
    </recommendedName>
    <alternativeName>
        <fullName evidence="13">Threonine deaminase</fullName>
    </alternativeName>
</protein>
<dbReference type="PIRSF" id="PIRSF006278">
    <property type="entry name" value="ACCD_DCysDesulf"/>
    <property type="match status" value="1"/>
</dbReference>
<name>A0A1C7EBM1_9BACL</name>
<dbReference type="GO" id="GO:0018114">
    <property type="term" value="F:threonine racemase activity"/>
    <property type="evidence" value="ECO:0007669"/>
    <property type="project" value="TreeGrafter"/>
</dbReference>
<dbReference type="InterPro" id="IPR000634">
    <property type="entry name" value="Ser/Thr_deHydtase_PyrdxlP-BS"/>
</dbReference>
<comment type="catalytic activity">
    <reaction evidence="1">
        <text>L-threonine = 2-oxobutanoate + NH4(+)</text>
        <dbReference type="Rhea" id="RHEA:22108"/>
        <dbReference type="ChEBI" id="CHEBI:16763"/>
        <dbReference type="ChEBI" id="CHEBI:28938"/>
        <dbReference type="ChEBI" id="CHEBI:57926"/>
        <dbReference type="EC" id="4.3.1.19"/>
    </reaction>
</comment>
<evidence type="ECO:0000256" key="4">
    <source>
        <dbReference type="ARBA" id="ARBA00001936"/>
    </source>
</evidence>
<evidence type="ECO:0000313" key="16">
    <source>
        <dbReference type="EMBL" id="ANU21138.1"/>
    </source>
</evidence>
<sequence>MTKIEEVEQAKSCIQHIIHKTPIIHSRSLQEKWGRRVFFKAEHLQKTGSFKIRGAANAVTNAVSAGATLVTAASSGNHGQAVAYVASELGIASVIVVPTDASAAKVAAIKAYGGQVEYCGTTSAERIPHAKSLAHQQGGVYIPPYDHDDIIAGQGTAGLEIIEQMPETDIIVVPVGGGGLISGILTAVKAKRPDVLVIGAEPALANDTAVSLKRGEITAIGPTETIADGLRTSQPGDLTFPVVSGLLDGLVLVEEHEIIEAMHDIAVRTKQVVEPSGAVAAAAVMAGKAGAPGRTIVAVISGGNVGLARFAELMSTMETG</sequence>
<dbReference type="GO" id="GO:0005524">
    <property type="term" value="F:ATP binding"/>
    <property type="evidence" value="ECO:0007669"/>
    <property type="project" value="TreeGrafter"/>
</dbReference>
<dbReference type="SUPFAM" id="SSF53686">
    <property type="entry name" value="Tryptophan synthase beta subunit-like PLP-dependent enzymes"/>
    <property type="match status" value="1"/>
</dbReference>
<evidence type="ECO:0000256" key="6">
    <source>
        <dbReference type="ARBA" id="ARBA00008639"/>
    </source>
</evidence>
<evidence type="ECO:0000256" key="8">
    <source>
        <dbReference type="ARBA" id="ARBA00012096"/>
    </source>
</evidence>
<dbReference type="GO" id="GO:0003941">
    <property type="term" value="F:L-serine ammonia-lyase activity"/>
    <property type="evidence" value="ECO:0007669"/>
    <property type="project" value="TreeGrafter"/>
</dbReference>
<comment type="function">
    <text evidence="12">Catalyzes the anaerobic formation of alpha-ketobutyrate and ammonia from threonine in a two-step reaction. The first step involved a dehydration of threonine and a production of enamine intermediates (aminocrotonate), which tautomerizes to its imine form (iminobutyrate). Both intermediates are unstable and short-lived. The second step is the nonenzymatic hydrolysis of the enamine/imine intermediates to form 2-ketobutyrate and free ammonia. In the low water environment of the cell, the second step is accelerated by RidA.</text>
</comment>
<evidence type="ECO:0000313" key="17">
    <source>
        <dbReference type="Proteomes" id="UP000092650"/>
    </source>
</evidence>
<evidence type="ECO:0000256" key="3">
    <source>
        <dbReference type="ARBA" id="ARBA00001933"/>
    </source>
</evidence>
<comment type="cofactor">
    <cofactor evidence="2">
        <name>Ca(2+)</name>
        <dbReference type="ChEBI" id="CHEBI:29108"/>
    </cofactor>
</comment>
<accession>A0A1C7EBM1</accession>
<feature type="modified residue" description="N6-(pyridoxal phosphate)lysine" evidence="14">
    <location>
        <position position="51"/>
    </location>
</feature>
<dbReference type="OrthoDB" id="9811476at2"/>
<comment type="cofactor">
    <cofactor evidence="3">
        <name>pyridoxal 5'-phosphate</name>
        <dbReference type="ChEBI" id="CHEBI:597326"/>
    </cofactor>
</comment>
<dbReference type="InterPro" id="IPR001926">
    <property type="entry name" value="TrpB-like_PALP"/>
</dbReference>
<proteinExistence type="inferred from homology"/>
<reference evidence="16" key="1">
    <citation type="submission" date="2016-10" db="EMBL/GenBank/DDBJ databases">
        <authorList>
            <person name="See-Too W.S."/>
        </authorList>
    </citation>
    <scope>NUCLEOTIDE SEQUENCE [LARGE SCALE GENOMIC DNA]</scope>
    <source>
        <strain evidence="16">DSM 23997</strain>
    </source>
</reference>
<evidence type="ECO:0000259" key="15">
    <source>
        <dbReference type="Pfam" id="PF00291"/>
    </source>
</evidence>
<comment type="cofactor">
    <cofactor evidence="5">
        <name>Mg(2+)</name>
        <dbReference type="ChEBI" id="CHEBI:18420"/>
    </cofactor>
</comment>
<evidence type="ECO:0000256" key="14">
    <source>
        <dbReference type="PIRSR" id="PIRSR006278-2"/>
    </source>
</evidence>
<gene>
    <name evidence="16" type="ORF">BBI15_13555</name>
</gene>
<dbReference type="GO" id="GO:0030378">
    <property type="term" value="F:serine racemase activity"/>
    <property type="evidence" value="ECO:0007669"/>
    <property type="project" value="TreeGrafter"/>
</dbReference>
<dbReference type="EC" id="4.3.1.19" evidence="8"/>
<evidence type="ECO:0000256" key="1">
    <source>
        <dbReference type="ARBA" id="ARBA00001274"/>
    </source>
</evidence>
<dbReference type="CDD" id="cd01562">
    <property type="entry name" value="Thr-dehyd"/>
    <property type="match status" value="1"/>
</dbReference>
<comment type="cofactor">
    <cofactor evidence="4">
        <name>Mn(2+)</name>
        <dbReference type="ChEBI" id="CHEBI:29035"/>
    </cofactor>
</comment>
<dbReference type="EMBL" id="CP016539">
    <property type="protein sequence ID" value="ANU21138.1"/>
    <property type="molecule type" value="Genomic_DNA"/>
</dbReference>
<feature type="domain" description="Tryptophan synthase beta chain-like PALP" evidence="15">
    <location>
        <begin position="16"/>
        <end position="302"/>
    </location>
</feature>
<keyword evidence="9" id="KW-0460">Magnesium</keyword>
<comment type="similarity">
    <text evidence="7">Belongs to the serine/threonine dehydratase family.</text>
</comment>
<keyword evidence="17" id="KW-1185">Reference proteome</keyword>
<evidence type="ECO:0000256" key="12">
    <source>
        <dbReference type="ARBA" id="ARBA00025527"/>
    </source>
</evidence>
<comment type="similarity">
    <text evidence="6">Belongs to the ACC deaminase/D-cysteine desulfhydrase family.</text>
</comment>
<evidence type="ECO:0000256" key="10">
    <source>
        <dbReference type="ARBA" id="ARBA00022898"/>
    </source>
</evidence>
<dbReference type="GO" id="GO:0004794">
    <property type="term" value="F:threonine deaminase activity"/>
    <property type="evidence" value="ECO:0007669"/>
    <property type="project" value="UniProtKB-EC"/>
</dbReference>
<evidence type="ECO:0000256" key="11">
    <source>
        <dbReference type="ARBA" id="ARBA00023239"/>
    </source>
</evidence>
<dbReference type="PANTHER" id="PTHR43050">
    <property type="entry name" value="SERINE / THREONINE RACEMASE FAMILY MEMBER"/>
    <property type="match status" value="1"/>
</dbReference>
<dbReference type="Gene3D" id="3.40.50.1100">
    <property type="match status" value="2"/>
</dbReference>
<keyword evidence="10 14" id="KW-0663">Pyridoxal phosphate</keyword>
<dbReference type="Proteomes" id="UP000092650">
    <property type="component" value="Chromosome"/>
</dbReference>
<evidence type="ECO:0000256" key="5">
    <source>
        <dbReference type="ARBA" id="ARBA00001946"/>
    </source>
</evidence>
<dbReference type="FunFam" id="3.40.50.1100:FF:000007">
    <property type="entry name" value="L-threonine dehydratase catabolic TdcB"/>
    <property type="match status" value="1"/>
</dbReference>
<keyword evidence="11" id="KW-0456">Lyase</keyword>
<dbReference type="FunFam" id="3.40.50.1100:FF:000005">
    <property type="entry name" value="Threonine dehydratase catabolic"/>
    <property type="match status" value="1"/>
</dbReference>
<dbReference type="GO" id="GO:0000287">
    <property type="term" value="F:magnesium ion binding"/>
    <property type="evidence" value="ECO:0007669"/>
    <property type="project" value="TreeGrafter"/>
</dbReference>
<dbReference type="GO" id="GO:0070179">
    <property type="term" value="P:D-serine biosynthetic process"/>
    <property type="evidence" value="ECO:0007669"/>
    <property type="project" value="TreeGrafter"/>
</dbReference>
<dbReference type="GO" id="GO:0030170">
    <property type="term" value="F:pyridoxal phosphate binding"/>
    <property type="evidence" value="ECO:0007669"/>
    <property type="project" value="InterPro"/>
</dbReference>
<dbReference type="RefSeq" id="WP_068871741.1">
    <property type="nucleotide sequence ID" value="NZ_CP016539.2"/>
</dbReference>
<evidence type="ECO:0000256" key="13">
    <source>
        <dbReference type="ARBA" id="ARBA00031427"/>
    </source>
</evidence>
<dbReference type="InterPro" id="IPR036052">
    <property type="entry name" value="TrpB-like_PALP_sf"/>
</dbReference>
<dbReference type="AlphaFoldDB" id="A0A1C7EBM1"/>
<dbReference type="PROSITE" id="PS00165">
    <property type="entry name" value="DEHYDRATASE_SER_THR"/>
    <property type="match status" value="1"/>
</dbReference>
<dbReference type="InterPro" id="IPR027278">
    <property type="entry name" value="ACCD_DCysDesulf"/>
</dbReference>
<dbReference type="Pfam" id="PF00291">
    <property type="entry name" value="PALP"/>
    <property type="match status" value="1"/>
</dbReference>
<dbReference type="GO" id="GO:0016846">
    <property type="term" value="F:carbon-sulfur lyase activity"/>
    <property type="evidence" value="ECO:0007669"/>
    <property type="project" value="UniProtKB-ARBA"/>
</dbReference>
<evidence type="ECO:0000256" key="7">
    <source>
        <dbReference type="ARBA" id="ARBA00010869"/>
    </source>
</evidence>
<dbReference type="KEGG" id="ppla:BBI15_13555"/>
<organism evidence="16 17">
    <name type="scientific">Planococcus plakortidis</name>
    <dbReference type="NCBI Taxonomy" id="1038856"/>
    <lineage>
        <taxon>Bacteria</taxon>
        <taxon>Bacillati</taxon>
        <taxon>Bacillota</taxon>
        <taxon>Bacilli</taxon>
        <taxon>Bacillales</taxon>
        <taxon>Caryophanaceae</taxon>
        <taxon>Planococcus</taxon>
    </lineage>
</organism>
<evidence type="ECO:0000256" key="2">
    <source>
        <dbReference type="ARBA" id="ARBA00001913"/>
    </source>
</evidence>
<evidence type="ECO:0000256" key="9">
    <source>
        <dbReference type="ARBA" id="ARBA00022842"/>
    </source>
</evidence>